<dbReference type="InterPro" id="IPR036259">
    <property type="entry name" value="MFS_trans_sf"/>
</dbReference>
<feature type="domain" description="Major facilitator superfamily (MFS) profile" evidence="8">
    <location>
        <begin position="12"/>
        <end position="451"/>
    </location>
</feature>
<dbReference type="PROSITE" id="PS50850">
    <property type="entry name" value="MFS"/>
    <property type="match status" value="1"/>
</dbReference>
<feature type="transmembrane region" description="Helical" evidence="7">
    <location>
        <begin position="391"/>
        <end position="415"/>
    </location>
</feature>
<keyword evidence="5 7" id="KW-0472">Membrane</keyword>
<keyword evidence="2" id="KW-0813">Transport</keyword>
<proteinExistence type="predicted"/>
<sequence>MRQGPLAGRYPVVAAMVVFALVPYLALSSALGPLTPHIAKELGLSLAAMNVTTGMANAGYAVGTVVAVQFAQRLPQRRMLLVYATLLVIGSVLTAAAVDPSMFIVGHVLQGLCTSLLLIAAVPPLIIDYPTSRLRETAVILNVCIFGAVALGPVVGGIQANAHGWRPLFWIIAGIAVAALVLSVLTFRDTPPVNPEAPIDFIALGLATLGCVSAFFGASRLLTHRFLDPTACAPLLGGLLLIIILFVHEYTAKNPLLCVRSLVSTLPVAGIVAAICAAAASVSAISLTLTSLSTRYSPLHLGLLYLPEFGGAVITAAAFGVIFRTHLLHAYVLVGMGFLTVGIVLMNAAEPPTAVLTAVGSGLVGIGVGASVVPALFIAGFSLRSNNVQRVFAIIELVRAVAAFLIAPVLLYIASTVGSNIDDGTRTALWICFGISVAGAVIGVGLYIAGGVRHAPTPAVEEWMSGAQPGWNSPPLFARFKEGINPDDYCP</sequence>
<name>A0ABS7PZT8_9ACTN</name>
<dbReference type="PANTHER" id="PTHR42718">
    <property type="entry name" value="MAJOR FACILITATOR SUPERFAMILY MULTIDRUG TRANSPORTER MFSC"/>
    <property type="match status" value="1"/>
</dbReference>
<evidence type="ECO:0000256" key="7">
    <source>
        <dbReference type="SAM" id="Phobius"/>
    </source>
</evidence>
<evidence type="ECO:0000256" key="2">
    <source>
        <dbReference type="ARBA" id="ARBA00022448"/>
    </source>
</evidence>
<protein>
    <submittedName>
        <fullName evidence="9">MFS transporter</fullName>
    </submittedName>
</protein>
<dbReference type="SUPFAM" id="SSF103473">
    <property type="entry name" value="MFS general substrate transporter"/>
    <property type="match status" value="1"/>
</dbReference>
<dbReference type="Gene3D" id="1.20.1250.20">
    <property type="entry name" value="MFS general substrate transporter like domains"/>
    <property type="match status" value="1"/>
</dbReference>
<gene>
    <name evidence="9" type="ORF">K7862_00725</name>
</gene>
<evidence type="ECO:0000313" key="9">
    <source>
        <dbReference type="EMBL" id="MBY8876166.1"/>
    </source>
</evidence>
<comment type="caution">
    <text evidence="9">The sequence shown here is derived from an EMBL/GenBank/DDBJ whole genome shotgun (WGS) entry which is preliminary data.</text>
</comment>
<feature type="transmembrane region" description="Helical" evidence="7">
    <location>
        <begin position="44"/>
        <end position="68"/>
    </location>
</feature>
<feature type="transmembrane region" description="Helical" evidence="7">
    <location>
        <begin position="304"/>
        <end position="323"/>
    </location>
</feature>
<dbReference type="Pfam" id="PF07690">
    <property type="entry name" value="MFS_1"/>
    <property type="match status" value="1"/>
</dbReference>
<feature type="transmembrane region" description="Helical" evidence="7">
    <location>
        <begin position="226"/>
        <end position="247"/>
    </location>
</feature>
<feature type="transmembrane region" description="Helical" evidence="7">
    <location>
        <begin position="139"/>
        <end position="162"/>
    </location>
</feature>
<feature type="transmembrane region" description="Helical" evidence="7">
    <location>
        <begin position="168"/>
        <end position="187"/>
    </location>
</feature>
<feature type="transmembrane region" description="Helical" evidence="7">
    <location>
        <begin position="80"/>
        <end position="98"/>
    </location>
</feature>
<evidence type="ECO:0000256" key="5">
    <source>
        <dbReference type="ARBA" id="ARBA00023136"/>
    </source>
</evidence>
<accession>A0ABS7PZT8</accession>
<dbReference type="RefSeq" id="WP_222959443.1">
    <property type="nucleotide sequence ID" value="NZ_JAINZZ010000001.1"/>
</dbReference>
<dbReference type="PANTHER" id="PTHR42718:SF9">
    <property type="entry name" value="MAJOR FACILITATOR SUPERFAMILY MULTIDRUG TRANSPORTER MFSC"/>
    <property type="match status" value="1"/>
</dbReference>
<reference evidence="9 10" key="1">
    <citation type="submission" date="2021-08" db="EMBL/GenBank/DDBJ databases">
        <title>WGS of actinomycetes from Thailand.</title>
        <authorList>
            <person name="Thawai C."/>
        </authorList>
    </citation>
    <scope>NUCLEOTIDE SEQUENCE [LARGE SCALE GENOMIC DNA]</scope>
    <source>
        <strain evidence="9 10">PLK6-54</strain>
    </source>
</reference>
<comment type="subcellular location">
    <subcellularLocation>
        <location evidence="1">Cell membrane</location>
        <topology evidence="1">Multi-pass membrane protein</topology>
    </subcellularLocation>
</comment>
<dbReference type="InterPro" id="IPR011701">
    <property type="entry name" value="MFS"/>
</dbReference>
<feature type="transmembrane region" description="Helical" evidence="7">
    <location>
        <begin position="199"/>
        <end position="220"/>
    </location>
</feature>
<keyword evidence="4 7" id="KW-1133">Transmembrane helix</keyword>
<feature type="transmembrane region" description="Helical" evidence="7">
    <location>
        <begin position="330"/>
        <end position="349"/>
    </location>
</feature>
<dbReference type="InterPro" id="IPR020846">
    <property type="entry name" value="MFS_dom"/>
</dbReference>
<keyword evidence="10" id="KW-1185">Reference proteome</keyword>
<organism evidence="9 10">
    <name type="scientific">Actinacidiphila acidipaludis</name>
    <dbReference type="NCBI Taxonomy" id="2873382"/>
    <lineage>
        <taxon>Bacteria</taxon>
        <taxon>Bacillati</taxon>
        <taxon>Actinomycetota</taxon>
        <taxon>Actinomycetes</taxon>
        <taxon>Kitasatosporales</taxon>
        <taxon>Streptomycetaceae</taxon>
        <taxon>Actinacidiphila</taxon>
    </lineage>
</organism>
<evidence type="ECO:0000259" key="8">
    <source>
        <dbReference type="PROSITE" id="PS50850"/>
    </source>
</evidence>
<feature type="transmembrane region" description="Helical" evidence="7">
    <location>
        <begin position="427"/>
        <end position="449"/>
    </location>
</feature>
<dbReference type="EMBL" id="JAINZZ010000001">
    <property type="protein sequence ID" value="MBY8876166.1"/>
    <property type="molecule type" value="Genomic_DNA"/>
</dbReference>
<evidence type="ECO:0000256" key="6">
    <source>
        <dbReference type="ARBA" id="ARBA00023251"/>
    </source>
</evidence>
<evidence type="ECO:0000256" key="1">
    <source>
        <dbReference type="ARBA" id="ARBA00004651"/>
    </source>
</evidence>
<evidence type="ECO:0000256" key="4">
    <source>
        <dbReference type="ARBA" id="ARBA00022989"/>
    </source>
</evidence>
<feature type="transmembrane region" description="Helical" evidence="7">
    <location>
        <begin position="12"/>
        <end position="32"/>
    </location>
</feature>
<feature type="transmembrane region" description="Helical" evidence="7">
    <location>
        <begin position="104"/>
        <end position="127"/>
    </location>
</feature>
<feature type="transmembrane region" description="Helical" evidence="7">
    <location>
        <begin position="268"/>
        <end position="292"/>
    </location>
</feature>
<keyword evidence="6" id="KW-0046">Antibiotic resistance</keyword>
<dbReference type="Proteomes" id="UP000778578">
    <property type="component" value="Unassembled WGS sequence"/>
</dbReference>
<keyword evidence="3 7" id="KW-0812">Transmembrane</keyword>
<feature type="transmembrane region" description="Helical" evidence="7">
    <location>
        <begin position="355"/>
        <end position="379"/>
    </location>
</feature>
<evidence type="ECO:0000313" key="10">
    <source>
        <dbReference type="Proteomes" id="UP000778578"/>
    </source>
</evidence>
<evidence type="ECO:0000256" key="3">
    <source>
        <dbReference type="ARBA" id="ARBA00022692"/>
    </source>
</evidence>